<feature type="domain" description="Carbohydrate kinase PfkB" evidence="7">
    <location>
        <begin position="7"/>
        <end position="300"/>
    </location>
</feature>
<dbReference type="PANTHER" id="PTHR43085:SF1">
    <property type="entry name" value="PSEUDOURIDINE KINASE-RELATED"/>
    <property type="match status" value="1"/>
</dbReference>
<evidence type="ECO:0000256" key="5">
    <source>
        <dbReference type="ARBA" id="ARBA00022840"/>
    </source>
</evidence>
<proteinExistence type="inferred from homology"/>
<dbReference type="PANTHER" id="PTHR43085">
    <property type="entry name" value="HEXOKINASE FAMILY MEMBER"/>
    <property type="match status" value="1"/>
</dbReference>
<feature type="compositionally biased region" description="Basic and acidic residues" evidence="6">
    <location>
        <begin position="299"/>
        <end position="311"/>
    </location>
</feature>
<keyword evidence="4 8" id="KW-0418">Kinase</keyword>
<dbReference type="InterPro" id="IPR002173">
    <property type="entry name" value="Carboh/pur_kinase_PfkB_CS"/>
</dbReference>
<comment type="similarity">
    <text evidence="1">Belongs to the carbohydrate kinase PfkB family.</text>
</comment>
<dbReference type="SUPFAM" id="SSF53613">
    <property type="entry name" value="Ribokinase-like"/>
    <property type="match status" value="1"/>
</dbReference>
<dbReference type="CDD" id="cd01167">
    <property type="entry name" value="bac_FRK"/>
    <property type="match status" value="1"/>
</dbReference>
<protein>
    <submittedName>
        <fullName evidence="8">Carbohydrate kinase</fullName>
    </submittedName>
</protein>
<dbReference type="PROSITE" id="PS00584">
    <property type="entry name" value="PFKB_KINASES_2"/>
    <property type="match status" value="1"/>
</dbReference>
<accession>A0ABP8PPG8</accession>
<dbReference type="InterPro" id="IPR029056">
    <property type="entry name" value="Ribokinase-like"/>
</dbReference>
<keyword evidence="9" id="KW-1185">Reference proteome</keyword>
<feature type="region of interest" description="Disordered" evidence="6">
    <location>
        <begin position="295"/>
        <end position="325"/>
    </location>
</feature>
<evidence type="ECO:0000256" key="2">
    <source>
        <dbReference type="ARBA" id="ARBA00022679"/>
    </source>
</evidence>
<evidence type="ECO:0000313" key="9">
    <source>
        <dbReference type="Proteomes" id="UP001500731"/>
    </source>
</evidence>
<sequence length="325" mass="34058">MTGAGLAVVGESLVDVIIDPGGGRVVRPGGSPMNVAIAAARLGMRASLATAIGDDEHGALVREHIRRDGVTLIECGRQDRATNEAIASLAPDGSASYAFRLGNTVTDIDRALTTAGVDVDHIHTGSLTAATDAEWAEALAVVRAWRPRATVSYDPNCRPDIGVTRTEYRERVSAFVAEANIVKASDEDLSWLFPGEDHDAVAARWLAAGPQLVVITRGDAGPVGYGSGLRVARPASRVIVADTVGAGDSFMAAMLAWHDDHGLLGENARRQLDAEELGAMLDFASVAAAITCTRSGADSPRRDELRERGEAVQHAPGFAPHSAKA</sequence>
<evidence type="ECO:0000256" key="3">
    <source>
        <dbReference type="ARBA" id="ARBA00022741"/>
    </source>
</evidence>
<name>A0ABP8PPG8_9MICO</name>
<dbReference type="Pfam" id="PF00294">
    <property type="entry name" value="PfkB"/>
    <property type="match status" value="1"/>
</dbReference>
<dbReference type="GO" id="GO:0016301">
    <property type="term" value="F:kinase activity"/>
    <property type="evidence" value="ECO:0007669"/>
    <property type="project" value="UniProtKB-KW"/>
</dbReference>
<keyword evidence="5" id="KW-0067">ATP-binding</keyword>
<comment type="caution">
    <text evidence="8">The sequence shown here is derived from an EMBL/GenBank/DDBJ whole genome shotgun (WGS) entry which is preliminary data.</text>
</comment>
<evidence type="ECO:0000256" key="1">
    <source>
        <dbReference type="ARBA" id="ARBA00010688"/>
    </source>
</evidence>
<reference evidence="9" key="1">
    <citation type="journal article" date="2019" name="Int. J. Syst. Evol. Microbiol.">
        <title>The Global Catalogue of Microorganisms (GCM) 10K type strain sequencing project: providing services to taxonomists for standard genome sequencing and annotation.</title>
        <authorList>
            <consortium name="The Broad Institute Genomics Platform"/>
            <consortium name="The Broad Institute Genome Sequencing Center for Infectious Disease"/>
            <person name="Wu L."/>
            <person name="Ma J."/>
        </authorList>
    </citation>
    <scope>NUCLEOTIDE SEQUENCE [LARGE SCALE GENOMIC DNA]</scope>
    <source>
        <strain evidence="9">JCM 17839</strain>
    </source>
</reference>
<dbReference type="InterPro" id="IPR050306">
    <property type="entry name" value="PfkB_Carbo_kinase"/>
</dbReference>
<dbReference type="EMBL" id="BAABGP010000022">
    <property type="protein sequence ID" value="GAA4489426.1"/>
    <property type="molecule type" value="Genomic_DNA"/>
</dbReference>
<keyword evidence="3" id="KW-0547">Nucleotide-binding</keyword>
<dbReference type="Proteomes" id="UP001500731">
    <property type="component" value="Unassembled WGS sequence"/>
</dbReference>
<keyword evidence="2" id="KW-0808">Transferase</keyword>
<organism evidence="8 9">
    <name type="scientific">Microbacterium panaciterrae</name>
    <dbReference type="NCBI Taxonomy" id="985759"/>
    <lineage>
        <taxon>Bacteria</taxon>
        <taxon>Bacillati</taxon>
        <taxon>Actinomycetota</taxon>
        <taxon>Actinomycetes</taxon>
        <taxon>Micrococcales</taxon>
        <taxon>Microbacteriaceae</taxon>
        <taxon>Microbacterium</taxon>
    </lineage>
</organism>
<dbReference type="RefSeq" id="WP_345188238.1">
    <property type="nucleotide sequence ID" value="NZ_BAABGP010000022.1"/>
</dbReference>
<evidence type="ECO:0000313" key="8">
    <source>
        <dbReference type="EMBL" id="GAA4489426.1"/>
    </source>
</evidence>
<evidence type="ECO:0000256" key="6">
    <source>
        <dbReference type="SAM" id="MobiDB-lite"/>
    </source>
</evidence>
<evidence type="ECO:0000259" key="7">
    <source>
        <dbReference type="Pfam" id="PF00294"/>
    </source>
</evidence>
<gene>
    <name evidence="8" type="ORF">GCM10023171_30310</name>
</gene>
<evidence type="ECO:0000256" key="4">
    <source>
        <dbReference type="ARBA" id="ARBA00022777"/>
    </source>
</evidence>
<dbReference type="InterPro" id="IPR011611">
    <property type="entry name" value="PfkB_dom"/>
</dbReference>
<dbReference type="Gene3D" id="3.40.1190.20">
    <property type="match status" value="1"/>
</dbReference>